<keyword evidence="1" id="KW-1133">Transmembrane helix</keyword>
<proteinExistence type="predicted"/>
<sequence length="97" mass="10955">MEFPFIHTNFWDALIAVPAIIILIEILKIFFPYYTAWIPTIANLLGLIISVFITHPHSLWTGIVMGIVYGISAVGSYAGFVKVIHTYRDKSPNSPYK</sequence>
<feature type="transmembrane region" description="Helical" evidence="1">
    <location>
        <begin position="34"/>
        <end position="53"/>
    </location>
</feature>
<name>A0ABS2ZEA9_9BACL</name>
<keyword evidence="1" id="KW-0812">Transmembrane</keyword>
<feature type="transmembrane region" description="Helical" evidence="1">
    <location>
        <begin position="6"/>
        <end position="27"/>
    </location>
</feature>
<comment type="caution">
    <text evidence="2">The sequence shown here is derived from an EMBL/GenBank/DDBJ whole genome shotgun (WGS) entry which is preliminary data.</text>
</comment>
<keyword evidence="3" id="KW-1185">Reference proteome</keyword>
<evidence type="ECO:0000313" key="3">
    <source>
        <dbReference type="Proteomes" id="UP001319060"/>
    </source>
</evidence>
<evidence type="ECO:0008006" key="4">
    <source>
        <dbReference type="Google" id="ProtNLM"/>
    </source>
</evidence>
<dbReference type="RefSeq" id="WP_188403420.1">
    <property type="nucleotide sequence ID" value="NZ_BMCE01000002.1"/>
</dbReference>
<dbReference type="Proteomes" id="UP001319060">
    <property type="component" value="Unassembled WGS sequence"/>
</dbReference>
<dbReference type="EMBL" id="JAFHKS010000042">
    <property type="protein sequence ID" value="MBN3544931.1"/>
    <property type="molecule type" value="Genomic_DNA"/>
</dbReference>
<keyword evidence="1" id="KW-0472">Membrane</keyword>
<evidence type="ECO:0000313" key="2">
    <source>
        <dbReference type="EMBL" id="MBN3544931.1"/>
    </source>
</evidence>
<accession>A0ABS2ZEA9</accession>
<reference evidence="2 3" key="1">
    <citation type="submission" date="2021-01" db="EMBL/GenBank/DDBJ databases">
        <title>Genome Sequencing of Type Strains.</title>
        <authorList>
            <person name="Lemaire J.F."/>
            <person name="Inderbitzin P."/>
            <person name="Collins S.B."/>
            <person name="Wespe N."/>
            <person name="Knight-Connoni V."/>
        </authorList>
    </citation>
    <scope>NUCLEOTIDE SEQUENCE [LARGE SCALE GENOMIC DNA]</scope>
    <source>
        <strain evidence="2 3">DSM 14730</strain>
    </source>
</reference>
<gene>
    <name evidence="2" type="ORF">JYA64_06480</name>
</gene>
<protein>
    <recommendedName>
        <fullName evidence="4">Holin</fullName>
    </recommendedName>
</protein>
<evidence type="ECO:0000256" key="1">
    <source>
        <dbReference type="SAM" id="Phobius"/>
    </source>
</evidence>
<feature type="transmembrane region" description="Helical" evidence="1">
    <location>
        <begin position="59"/>
        <end position="80"/>
    </location>
</feature>
<organism evidence="2 3">
    <name type="scientific">Fictibacillus barbaricus</name>
    <dbReference type="NCBI Taxonomy" id="182136"/>
    <lineage>
        <taxon>Bacteria</taxon>
        <taxon>Bacillati</taxon>
        <taxon>Bacillota</taxon>
        <taxon>Bacilli</taxon>
        <taxon>Bacillales</taxon>
        <taxon>Fictibacillaceae</taxon>
        <taxon>Fictibacillus</taxon>
    </lineage>
</organism>